<comment type="subcellular location">
    <subcellularLocation>
        <location evidence="9">Cytoplasm</location>
    </subcellularLocation>
</comment>
<dbReference type="CDD" id="cd00419">
    <property type="entry name" value="Ferrochelatase_C"/>
    <property type="match status" value="1"/>
</dbReference>
<comment type="pathway">
    <text evidence="9">Porphyrin-containing compound metabolism; protoheme biosynthesis; protoheme from protoporphyrin-IX: step 1/1.</text>
</comment>
<evidence type="ECO:0000313" key="12">
    <source>
        <dbReference type="Proteomes" id="UP001302429"/>
    </source>
</evidence>
<evidence type="ECO:0000256" key="9">
    <source>
        <dbReference type="HAMAP-Rule" id="MF_00323"/>
    </source>
</evidence>
<evidence type="ECO:0000256" key="7">
    <source>
        <dbReference type="ARBA" id="ARBA00023244"/>
    </source>
</evidence>
<dbReference type="FunFam" id="3.40.50.1400:FF:000002">
    <property type="entry name" value="Ferrochelatase"/>
    <property type="match status" value="1"/>
</dbReference>
<evidence type="ECO:0000256" key="1">
    <source>
        <dbReference type="ARBA" id="ARBA00007718"/>
    </source>
</evidence>
<keyword evidence="2 9" id="KW-0963">Cytoplasm</keyword>
<dbReference type="Pfam" id="PF00762">
    <property type="entry name" value="Ferrochelatase"/>
    <property type="match status" value="1"/>
</dbReference>
<keyword evidence="6 9" id="KW-0456">Lyase</keyword>
<dbReference type="GO" id="GO:0046872">
    <property type="term" value="F:metal ion binding"/>
    <property type="evidence" value="ECO:0007669"/>
    <property type="project" value="UniProtKB-KW"/>
</dbReference>
<gene>
    <name evidence="9 11" type="primary">hemH</name>
    <name evidence="11" type="ORF">RB602_03570</name>
</gene>
<dbReference type="CDD" id="cd03411">
    <property type="entry name" value="Ferrochelatase_N"/>
    <property type="match status" value="1"/>
</dbReference>
<keyword evidence="12" id="KW-1185">Reference proteome</keyword>
<evidence type="ECO:0000256" key="8">
    <source>
        <dbReference type="ARBA" id="ARBA00024536"/>
    </source>
</evidence>
<dbReference type="GO" id="GO:0004325">
    <property type="term" value="F:ferrochelatase activity"/>
    <property type="evidence" value="ECO:0007669"/>
    <property type="project" value="UniProtKB-UniRule"/>
</dbReference>
<dbReference type="InterPro" id="IPR033659">
    <property type="entry name" value="Ferrochelatase_N"/>
</dbReference>
<dbReference type="InterPro" id="IPR033644">
    <property type="entry name" value="Ferrochelatase_C"/>
</dbReference>
<keyword evidence="4 9" id="KW-0408">Iron</keyword>
<dbReference type="EC" id="4.98.1.1" evidence="9"/>
<feature type="binding site" evidence="9">
    <location>
        <position position="205"/>
    </location>
    <ligand>
        <name>Fe(2+)</name>
        <dbReference type="ChEBI" id="CHEBI:29033"/>
    </ligand>
</feature>
<evidence type="ECO:0000256" key="4">
    <source>
        <dbReference type="ARBA" id="ARBA00023004"/>
    </source>
</evidence>
<accession>A0AA97F9F4</accession>
<dbReference type="PANTHER" id="PTHR11108">
    <property type="entry name" value="FERROCHELATASE"/>
    <property type="match status" value="1"/>
</dbReference>
<evidence type="ECO:0000313" key="11">
    <source>
        <dbReference type="EMBL" id="WOE76586.1"/>
    </source>
</evidence>
<keyword evidence="5 9" id="KW-0350">Heme biosynthesis</keyword>
<dbReference type="PANTHER" id="PTHR11108:SF1">
    <property type="entry name" value="FERROCHELATASE, MITOCHONDRIAL"/>
    <property type="match status" value="1"/>
</dbReference>
<evidence type="ECO:0000256" key="3">
    <source>
        <dbReference type="ARBA" id="ARBA00022723"/>
    </source>
</evidence>
<organism evidence="11 12">
    <name type="scientific">Alterisphingorhabdus coralli</name>
    <dbReference type="NCBI Taxonomy" id="3071408"/>
    <lineage>
        <taxon>Bacteria</taxon>
        <taxon>Pseudomonadati</taxon>
        <taxon>Pseudomonadota</taxon>
        <taxon>Alphaproteobacteria</taxon>
        <taxon>Sphingomonadales</taxon>
        <taxon>Sphingomonadaceae</taxon>
        <taxon>Alterisphingorhabdus (ex Yan et al. 2024)</taxon>
    </lineage>
</organism>
<dbReference type="SUPFAM" id="SSF53800">
    <property type="entry name" value="Chelatase"/>
    <property type="match status" value="1"/>
</dbReference>
<dbReference type="InterPro" id="IPR001015">
    <property type="entry name" value="Ferrochelatase"/>
</dbReference>
<protein>
    <recommendedName>
        <fullName evidence="9">Ferrochelatase</fullName>
        <ecNumber evidence="9">4.98.1.1</ecNumber>
    </recommendedName>
    <alternativeName>
        <fullName evidence="9">Heme synthase</fullName>
    </alternativeName>
    <alternativeName>
        <fullName evidence="9">Protoheme ferro-lyase</fullName>
    </alternativeName>
</protein>
<dbReference type="GO" id="GO:0005737">
    <property type="term" value="C:cytoplasm"/>
    <property type="evidence" value="ECO:0007669"/>
    <property type="project" value="UniProtKB-SubCell"/>
</dbReference>
<dbReference type="EMBL" id="CP136594">
    <property type="protein sequence ID" value="WOE76586.1"/>
    <property type="molecule type" value="Genomic_DNA"/>
</dbReference>
<proteinExistence type="inferred from homology"/>
<dbReference type="Proteomes" id="UP001302429">
    <property type="component" value="Chromosome"/>
</dbReference>
<keyword evidence="3 9" id="KW-0479">Metal-binding</keyword>
<dbReference type="GO" id="GO:0006783">
    <property type="term" value="P:heme biosynthetic process"/>
    <property type="evidence" value="ECO:0007669"/>
    <property type="project" value="UniProtKB-UniRule"/>
</dbReference>
<sequence length="337" mass="37706">MAPPPDHPSVTEPRIGVLLVNLGTPEAPDVPALKRYLGEFLSDPRVVEIPQLIWQPLLRGVILNTRPKQSAKAYAKVWMDEGSPLMVYTKRQAEALGKRMGSKVLVDFAMRYGNPNIPDRLRHLKLSGCDKILIAPLYPQYSGATTATVVDKVGETLERMRHQPTVRYLAPYYDHDAHIEAVADSVREGLTGIDFTPDAVITSFHGMPLQTLYDGDPYHCQCRKTARLVSEKLRDVISEPLIVSFQSRFGRAKWLDPATEDTLEQIPQKGIKKVAVVAPGFAVDCVETLEEIAIEGEEQFREAGGERFAYIPCLNDSERSITMLEKLVRQELAGWLD</sequence>
<dbReference type="Gene3D" id="3.40.50.1400">
    <property type="match status" value="2"/>
</dbReference>
<comment type="function">
    <text evidence="9">Catalyzes the ferrous insertion into protoporphyrin IX.</text>
</comment>
<dbReference type="NCBIfam" id="TIGR00109">
    <property type="entry name" value="hemH"/>
    <property type="match status" value="1"/>
</dbReference>
<dbReference type="KEGG" id="acoa:RB602_03570"/>
<evidence type="ECO:0000256" key="6">
    <source>
        <dbReference type="ARBA" id="ARBA00023239"/>
    </source>
</evidence>
<feature type="binding site" evidence="9">
    <location>
        <position position="287"/>
    </location>
    <ligand>
        <name>Fe(2+)</name>
        <dbReference type="ChEBI" id="CHEBI:29033"/>
    </ligand>
</feature>
<comment type="catalytic activity">
    <reaction evidence="9">
        <text>heme b + 2 H(+) = protoporphyrin IX + Fe(2+)</text>
        <dbReference type="Rhea" id="RHEA:22584"/>
        <dbReference type="ChEBI" id="CHEBI:15378"/>
        <dbReference type="ChEBI" id="CHEBI:29033"/>
        <dbReference type="ChEBI" id="CHEBI:57306"/>
        <dbReference type="ChEBI" id="CHEBI:60344"/>
        <dbReference type="EC" id="4.98.1.1"/>
    </reaction>
</comment>
<comment type="similarity">
    <text evidence="1 9 10">Belongs to the ferrochelatase family.</text>
</comment>
<evidence type="ECO:0000256" key="2">
    <source>
        <dbReference type="ARBA" id="ARBA00022490"/>
    </source>
</evidence>
<evidence type="ECO:0000256" key="10">
    <source>
        <dbReference type="RuleBase" id="RU004185"/>
    </source>
</evidence>
<keyword evidence="7 9" id="KW-0627">Porphyrin biosynthesis</keyword>
<dbReference type="HAMAP" id="MF_00323">
    <property type="entry name" value="Ferrochelatase"/>
    <property type="match status" value="1"/>
</dbReference>
<reference evidence="11 12" key="1">
    <citation type="submission" date="2023-10" db="EMBL/GenBank/DDBJ databases">
        <title>Complete genome sequence of a Sphingomonadaceae bacterium.</title>
        <authorList>
            <person name="Yan C."/>
        </authorList>
    </citation>
    <scope>NUCLEOTIDE SEQUENCE [LARGE SCALE GENOMIC DNA]</scope>
    <source>
        <strain evidence="11 12">SCSIO 66989</strain>
    </source>
</reference>
<name>A0AA97F9F4_9SPHN</name>
<dbReference type="RefSeq" id="WP_317084407.1">
    <property type="nucleotide sequence ID" value="NZ_CP136594.1"/>
</dbReference>
<dbReference type="AlphaFoldDB" id="A0AA97F9F4"/>
<evidence type="ECO:0000256" key="5">
    <source>
        <dbReference type="ARBA" id="ARBA00023133"/>
    </source>
</evidence>
<comment type="catalytic activity">
    <reaction evidence="8">
        <text>Fe-coproporphyrin III + 2 H(+) = coproporphyrin III + Fe(2+)</text>
        <dbReference type="Rhea" id="RHEA:49572"/>
        <dbReference type="ChEBI" id="CHEBI:15378"/>
        <dbReference type="ChEBI" id="CHEBI:29033"/>
        <dbReference type="ChEBI" id="CHEBI:68438"/>
        <dbReference type="ChEBI" id="CHEBI:131725"/>
        <dbReference type="EC" id="4.99.1.9"/>
    </reaction>
    <physiologicalReaction direction="right-to-left" evidence="8">
        <dbReference type="Rhea" id="RHEA:49574"/>
    </physiologicalReaction>
</comment>